<sequence length="74" mass="8491">MVFCTDIEIITSRKIRVNFSAVSHGTELPIRLDFTRVPSPSFTELNLIIRGSRPSVLRTSCCVLLEESKRMMKY</sequence>
<dbReference type="OrthoDB" id="10465305at2759"/>
<name>A0A420HQ10_9PEZI</name>
<evidence type="ECO:0000313" key="2">
    <source>
        <dbReference type="Proteomes" id="UP000286134"/>
    </source>
</evidence>
<comment type="caution">
    <text evidence="1">The sequence shown here is derived from an EMBL/GenBank/DDBJ whole genome shotgun (WGS) entry which is preliminary data.</text>
</comment>
<accession>A0A420HQ10</accession>
<protein>
    <submittedName>
        <fullName evidence="1">Uncharacterized protein</fullName>
    </submittedName>
</protein>
<gene>
    <name evidence="1" type="ORF">OnM2_059009</name>
</gene>
<dbReference type="Proteomes" id="UP000286134">
    <property type="component" value="Unassembled WGS sequence"/>
</dbReference>
<reference evidence="1 2" key="1">
    <citation type="journal article" date="2018" name="BMC Genomics">
        <title>Comparative genome analyses reveal sequence features reflecting distinct modes of host-adaptation between dicot and monocot powdery mildew.</title>
        <authorList>
            <person name="Wu Y."/>
            <person name="Ma X."/>
            <person name="Pan Z."/>
            <person name="Kale S.D."/>
            <person name="Song Y."/>
            <person name="King H."/>
            <person name="Zhang Q."/>
            <person name="Presley C."/>
            <person name="Deng X."/>
            <person name="Wei C.I."/>
            <person name="Xiao S."/>
        </authorList>
    </citation>
    <scope>NUCLEOTIDE SEQUENCE [LARGE SCALE GENOMIC DNA]</scope>
    <source>
        <strain evidence="1">UMSG2</strain>
    </source>
</reference>
<proteinExistence type="predicted"/>
<dbReference type="AlphaFoldDB" id="A0A420HQ10"/>
<keyword evidence="2" id="KW-1185">Reference proteome</keyword>
<dbReference type="EMBL" id="MCFK01005965">
    <property type="protein sequence ID" value="RKF59513.1"/>
    <property type="molecule type" value="Genomic_DNA"/>
</dbReference>
<evidence type="ECO:0000313" key="1">
    <source>
        <dbReference type="EMBL" id="RKF59513.1"/>
    </source>
</evidence>
<organism evidence="1 2">
    <name type="scientific">Erysiphe neolycopersici</name>
    <dbReference type="NCBI Taxonomy" id="212602"/>
    <lineage>
        <taxon>Eukaryota</taxon>
        <taxon>Fungi</taxon>
        <taxon>Dikarya</taxon>
        <taxon>Ascomycota</taxon>
        <taxon>Pezizomycotina</taxon>
        <taxon>Leotiomycetes</taxon>
        <taxon>Erysiphales</taxon>
        <taxon>Erysiphaceae</taxon>
        <taxon>Erysiphe</taxon>
    </lineage>
</organism>